<comment type="caution">
    <text evidence="1">The sequence shown here is derived from an EMBL/GenBank/DDBJ whole genome shotgun (WGS) entry which is preliminary data.</text>
</comment>
<dbReference type="EMBL" id="JBBMEX010000002">
    <property type="protein sequence ID" value="MEQ2556708.1"/>
    <property type="molecule type" value="Genomic_DNA"/>
</dbReference>
<keyword evidence="2" id="KW-1185">Reference proteome</keyword>
<dbReference type="RefSeq" id="WP_353529721.1">
    <property type="nucleotide sequence ID" value="NZ_JBBMEX010000002.1"/>
</dbReference>
<accession>A0ABV1HAH5</accession>
<proteinExistence type="predicted"/>
<sequence>MTEKTHGQRSRLRKQVVLLKIIDYIPVGHKNAVTRKQLVILTGLSDRKIRNMIQEECNREHPILNMQDGKGYFQPAYDEMHLVRLYRAQENHRTLTNRKKVSEIDKYLKCQNNELERNQISISDVIGGGK</sequence>
<gene>
    <name evidence="1" type="ORF">WMO43_02270</name>
</gene>
<reference evidence="1 2" key="1">
    <citation type="submission" date="2024-03" db="EMBL/GenBank/DDBJ databases">
        <title>Human intestinal bacterial collection.</title>
        <authorList>
            <person name="Pauvert C."/>
            <person name="Hitch T.C.A."/>
            <person name="Clavel T."/>
        </authorList>
    </citation>
    <scope>NUCLEOTIDE SEQUENCE [LARGE SCALE GENOMIC DNA]</scope>
    <source>
        <strain evidence="1 2">CLA-AA-H185</strain>
    </source>
</reference>
<protein>
    <submittedName>
        <fullName evidence="1">Uncharacterized protein</fullName>
    </submittedName>
</protein>
<dbReference type="Proteomes" id="UP001454489">
    <property type="component" value="Unassembled WGS sequence"/>
</dbReference>
<organism evidence="1 2">
    <name type="scientific">Maccoyibacter intestinihominis</name>
    <dbReference type="NCBI Taxonomy" id="3133499"/>
    <lineage>
        <taxon>Bacteria</taxon>
        <taxon>Bacillati</taxon>
        <taxon>Bacillota</taxon>
        <taxon>Clostridia</taxon>
        <taxon>Lachnospirales</taxon>
        <taxon>Lachnospiraceae</taxon>
        <taxon>Maccoyibacter</taxon>
    </lineage>
</organism>
<evidence type="ECO:0000313" key="2">
    <source>
        <dbReference type="Proteomes" id="UP001454489"/>
    </source>
</evidence>
<evidence type="ECO:0000313" key="1">
    <source>
        <dbReference type="EMBL" id="MEQ2556708.1"/>
    </source>
</evidence>
<name>A0ABV1HAH5_9FIRM</name>